<dbReference type="PANTHER" id="PTHR30455">
    <property type="entry name" value="TRANSCRIPTIONAL REPRESSOR NRDR"/>
    <property type="match status" value="1"/>
</dbReference>
<organism evidence="11 13">
    <name type="scientific">Salinicoccus halodurans</name>
    <dbReference type="NCBI Taxonomy" id="407035"/>
    <lineage>
        <taxon>Bacteria</taxon>
        <taxon>Bacillati</taxon>
        <taxon>Bacillota</taxon>
        <taxon>Bacilli</taxon>
        <taxon>Bacillales</taxon>
        <taxon>Staphylococcaceae</taxon>
        <taxon>Salinicoccus</taxon>
    </lineage>
</organism>
<reference evidence="12" key="2">
    <citation type="submission" date="2015-04" db="EMBL/GenBank/DDBJ databases">
        <title>Complete genome sequence of Salinicoccus halodurans strain H3B36, isolated from the Qaidam basin of China.</title>
        <authorList>
            <person name="Ma Y."/>
            <person name="Jiang K."/>
            <person name="Xue Y."/>
        </authorList>
    </citation>
    <scope>NUCLEOTIDE SEQUENCE [LARGE SCALE GENOMIC DNA]</scope>
    <source>
        <strain evidence="12">H3B36</strain>
    </source>
</reference>
<dbReference type="InterPro" id="IPR003796">
    <property type="entry name" value="RNR_NrdR-like"/>
</dbReference>
<evidence type="ECO:0000256" key="8">
    <source>
        <dbReference type="HAMAP-Rule" id="MF_00440"/>
    </source>
</evidence>
<accession>A0A0F7D4H2</accession>
<evidence type="ECO:0000313" key="12">
    <source>
        <dbReference type="Proteomes" id="UP000034029"/>
    </source>
</evidence>
<evidence type="ECO:0000256" key="7">
    <source>
        <dbReference type="ARBA" id="ARBA00023163"/>
    </source>
</evidence>
<evidence type="ECO:0000256" key="2">
    <source>
        <dbReference type="ARBA" id="ARBA00022741"/>
    </source>
</evidence>
<feature type="domain" description="ATP-cone" evidence="9">
    <location>
        <begin position="49"/>
        <end position="139"/>
    </location>
</feature>
<keyword evidence="5 8" id="KW-0805">Transcription regulation</keyword>
<dbReference type="Pfam" id="PF03477">
    <property type="entry name" value="ATP-cone"/>
    <property type="match status" value="1"/>
</dbReference>
<dbReference type="EMBL" id="FOTB01000006">
    <property type="protein sequence ID" value="SFK93316.1"/>
    <property type="molecule type" value="Genomic_DNA"/>
</dbReference>
<keyword evidence="8" id="KW-0479">Metal-binding</keyword>
<gene>
    <name evidence="8 10" type="primary">nrdR</name>
    <name evidence="10" type="ORF">AAT16_08285</name>
    <name evidence="11" type="ORF">SAMN05216235_2552</name>
</gene>
<dbReference type="PROSITE" id="PS51161">
    <property type="entry name" value="ATP_CONE"/>
    <property type="match status" value="1"/>
</dbReference>
<dbReference type="HAMAP" id="MF_00440">
    <property type="entry name" value="NrdR"/>
    <property type="match status" value="1"/>
</dbReference>
<proteinExistence type="inferred from homology"/>
<dbReference type="Proteomes" id="UP000034029">
    <property type="component" value="Chromosome"/>
</dbReference>
<dbReference type="InterPro" id="IPR055173">
    <property type="entry name" value="NrdR-like_N"/>
</dbReference>
<protein>
    <recommendedName>
        <fullName evidence="8">Transcriptional repressor NrdR</fullName>
    </recommendedName>
</protein>
<keyword evidence="12" id="KW-1185">Reference proteome</keyword>
<evidence type="ECO:0000256" key="5">
    <source>
        <dbReference type="ARBA" id="ARBA00023015"/>
    </source>
</evidence>
<keyword evidence="2 8" id="KW-0547">Nucleotide-binding</keyword>
<dbReference type="InterPro" id="IPR005144">
    <property type="entry name" value="ATP-cone_dom"/>
</dbReference>
<dbReference type="GO" id="GO:0045892">
    <property type="term" value="P:negative regulation of DNA-templated transcription"/>
    <property type="evidence" value="ECO:0007669"/>
    <property type="project" value="UniProtKB-UniRule"/>
</dbReference>
<evidence type="ECO:0000256" key="3">
    <source>
        <dbReference type="ARBA" id="ARBA00022833"/>
    </source>
</evidence>
<keyword evidence="1 8" id="KW-0678">Repressor</keyword>
<keyword evidence="8" id="KW-0863">Zinc-finger</keyword>
<comment type="similarity">
    <text evidence="8">Belongs to the NrdR family.</text>
</comment>
<evidence type="ECO:0000313" key="13">
    <source>
        <dbReference type="Proteomes" id="UP000183090"/>
    </source>
</evidence>
<dbReference type="PANTHER" id="PTHR30455:SF2">
    <property type="entry name" value="TRANSCRIPTIONAL REPRESSOR NRDR"/>
    <property type="match status" value="1"/>
</dbReference>
<name>A0A0F7D4H2_9STAP</name>
<dbReference type="NCBIfam" id="TIGR00244">
    <property type="entry name" value="transcriptional regulator NrdR"/>
    <property type="match status" value="1"/>
</dbReference>
<evidence type="ECO:0000313" key="11">
    <source>
        <dbReference type="EMBL" id="SFK93316.1"/>
    </source>
</evidence>
<dbReference type="RefSeq" id="WP_046790412.1">
    <property type="nucleotide sequence ID" value="NZ_CP011366.1"/>
</dbReference>
<dbReference type="OrthoDB" id="9807461at2"/>
<evidence type="ECO:0000256" key="1">
    <source>
        <dbReference type="ARBA" id="ARBA00022491"/>
    </source>
</evidence>
<dbReference type="KEGG" id="shv:AAT16_08285"/>
<dbReference type="Pfam" id="PF22811">
    <property type="entry name" value="Zn_ribbon_NrdR"/>
    <property type="match status" value="1"/>
</dbReference>
<comment type="cofactor">
    <cofactor evidence="8">
        <name>Zn(2+)</name>
        <dbReference type="ChEBI" id="CHEBI:29105"/>
    </cofactor>
    <text evidence="8">Binds 1 zinc ion.</text>
</comment>
<keyword evidence="6 8" id="KW-0238">DNA-binding</keyword>
<evidence type="ECO:0000256" key="6">
    <source>
        <dbReference type="ARBA" id="ARBA00023125"/>
    </source>
</evidence>
<dbReference type="GO" id="GO:0008270">
    <property type="term" value="F:zinc ion binding"/>
    <property type="evidence" value="ECO:0007669"/>
    <property type="project" value="UniProtKB-UniRule"/>
</dbReference>
<evidence type="ECO:0000256" key="4">
    <source>
        <dbReference type="ARBA" id="ARBA00022840"/>
    </source>
</evidence>
<keyword evidence="4 8" id="KW-0067">ATP-binding</keyword>
<dbReference type="GO" id="GO:0005524">
    <property type="term" value="F:ATP binding"/>
    <property type="evidence" value="ECO:0007669"/>
    <property type="project" value="UniProtKB-UniRule"/>
</dbReference>
<dbReference type="AlphaFoldDB" id="A0A0F7D4H2"/>
<feature type="zinc finger region" evidence="8">
    <location>
        <begin position="3"/>
        <end position="34"/>
    </location>
</feature>
<comment type="function">
    <text evidence="8">Negatively regulates transcription of bacterial ribonucleotide reductase nrd genes and operons by binding to NrdR-boxes.</text>
</comment>
<reference evidence="10 12" key="1">
    <citation type="journal article" date="2015" name="Int. J. Syst. Evol. Microbiol.">
        <title>Complete genome sequence of Salinicoccus halodurans H3B36, isolated from the Qaidam Basin in China.</title>
        <authorList>
            <person name="Jiang K."/>
            <person name="Xue Y."/>
            <person name="Ma Y."/>
        </authorList>
    </citation>
    <scope>NUCLEOTIDE SEQUENCE [LARGE SCALE GENOMIC DNA]</scope>
    <source>
        <strain evidence="10 12">H3B36</strain>
    </source>
</reference>
<sequence length="157" mass="18245">MKCPTCRHPSSKVVDSRHTDEFSAIRRRRECENCGFRFTTFERMELSPLVVVKKDGTREVFNREKVMDGLLRACEKRPIPYEELEKRTGNIEAALRNLNKPEITSNEIGESVMNELITLDQVAYVRFASVYKEFKDIDQLMDTLKHLAKGSDDDELQ</sequence>
<reference evidence="11 13" key="3">
    <citation type="submission" date="2016-10" db="EMBL/GenBank/DDBJ databases">
        <authorList>
            <person name="Varghese N."/>
            <person name="Submissions S."/>
        </authorList>
    </citation>
    <scope>NUCLEOTIDE SEQUENCE [LARGE SCALE GENOMIC DNA]</scope>
    <source>
        <strain evidence="11 13">CGMCC 1.6501</strain>
    </source>
</reference>
<dbReference type="EMBL" id="CP011366">
    <property type="protein sequence ID" value="AKG74230.1"/>
    <property type="molecule type" value="Genomic_DNA"/>
</dbReference>
<dbReference type="GO" id="GO:0003677">
    <property type="term" value="F:DNA binding"/>
    <property type="evidence" value="ECO:0007669"/>
    <property type="project" value="UniProtKB-KW"/>
</dbReference>
<keyword evidence="7 8" id="KW-0804">Transcription</keyword>
<dbReference type="Proteomes" id="UP000183090">
    <property type="component" value="Unassembled WGS sequence"/>
</dbReference>
<evidence type="ECO:0000313" key="10">
    <source>
        <dbReference type="EMBL" id="AKG74230.1"/>
    </source>
</evidence>
<evidence type="ECO:0000259" key="9">
    <source>
        <dbReference type="PROSITE" id="PS51161"/>
    </source>
</evidence>
<keyword evidence="3 8" id="KW-0862">Zinc</keyword>